<evidence type="ECO:0000313" key="3">
    <source>
        <dbReference type="EMBL" id="KAF3901202.1"/>
    </source>
</evidence>
<feature type="compositionally biased region" description="Gly residues" evidence="1">
    <location>
        <begin position="239"/>
        <end position="252"/>
    </location>
</feature>
<evidence type="ECO:0000313" key="4">
    <source>
        <dbReference type="Proteomes" id="UP000749309"/>
    </source>
</evidence>
<dbReference type="Proteomes" id="UP000749309">
    <property type="component" value="Unassembled WGS sequence"/>
</dbReference>
<evidence type="ECO:0000256" key="1">
    <source>
        <dbReference type="SAM" id="MobiDB-lite"/>
    </source>
</evidence>
<dbReference type="GO" id="GO:0004843">
    <property type="term" value="F:cysteine-type deubiquitinase activity"/>
    <property type="evidence" value="ECO:0007669"/>
    <property type="project" value="InterPro"/>
</dbReference>
<dbReference type="GO" id="GO:0016579">
    <property type="term" value="P:protein deubiquitination"/>
    <property type="evidence" value="ECO:0007669"/>
    <property type="project" value="InterPro"/>
</dbReference>
<dbReference type="GO" id="GO:0005634">
    <property type="term" value="C:nucleus"/>
    <property type="evidence" value="ECO:0007669"/>
    <property type="project" value="TreeGrafter"/>
</dbReference>
<evidence type="ECO:0000259" key="2">
    <source>
        <dbReference type="PROSITE" id="PS50235"/>
    </source>
</evidence>
<dbReference type="InterPro" id="IPR038765">
    <property type="entry name" value="Papain-like_cys_pep_sf"/>
</dbReference>
<dbReference type="InterPro" id="IPR021905">
    <property type="entry name" value="DUF3517"/>
</dbReference>
<dbReference type="CDD" id="cd02659">
    <property type="entry name" value="peptidase_C19C"/>
    <property type="match status" value="1"/>
</dbReference>
<reference evidence="3" key="1">
    <citation type="submission" date="2020-03" db="EMBL/GenBank/DDBJ databases">
        <title>Whole Genome Sequence of Trichophyton interdigitale from India.</title>
        <authorList>
            <person name="Kumar P."/>
        </authorList>
    </citation>
    <scope>NUCLEOTIDE SEQUENCE</scope>
    <source>
        <strain evidence="3">UCMS-IGIB-CI14</strain>
    </source>
</reference>
<gene>
    <name evidence="3" type="ORF">GY632_0101</name>
</gene>
<dbReference type="Pfam" id="PF12030">
    <property type="entry name" value="DUF3517"/>
    <property type="match status" value="1"/>
</dbReference>
<dbReference type="PANTHER" id="PTHR24006:SF827">
    <property type="entry name" value="UBIQUITIN CARBOXYL-TERMINAL HYDROLASE 34"/>
    <property type="match status" value="1"/>
</dbReference>
<keyword evidence="3" id="KW-0378">Hydrolase</keyword>
<feature type="compositionally biased region" description="Polar residues" evidence="1">
    <location>
        <begin position="290"/>
        <end position="306"/>
    </location>
</feature>
<dbReference type="Pfam" id="PF00443">
    <property type="entry name" value="UCH"/>
    <property type="match status" value="1"/>
</dbReference>
<sequence length="2769" mass="309847">MEIDKYASSARLANGKALNRRQLTASSAELLRSARRRRGASTDPCGSEAKPKALPSLTTSVPPELPLPPNPHFKHQPARDITLRLSLRSKQQTTAILENVMGPTPLEHSSNITAASINSGTGPGTCVSPQPQSIDTNNPVVRSPTGIHTSDSPSSPVQSSSSPTGCSELMEELNSESTRKRPRLDSGSGANCTHDSASMTTPTTPAETSEDTQDSQQDLQTPQNQVDNTPGTIKEGAVGTPGGCSVHGGGPPTAGEDQDGMPITPLPAASTQKSMNGSPVVPPRPSSRVTINMKSPSSETAQSQATPEDGEATASSTEKQAPAIETGNNVSKPELEPIPQLDGESAVFQTSSNPTVNHDIHSSIPMERTTIVIPDSPSSAASVEIEVADPEDMDQDPATTSWRPLDDAIRAPREPEVVQIHEETSLAEAFPNFRAAYNIRECVLDMKAAMERGTIRDRSVFDALRTWFDLCSETISVLTYQAFIEDRDFWEEVPSIIEGLLRRTTEFVAEEGERAMSPVEQFLSSYVDIAMHVISLDTQQLSQSPDDRAAQYDPISRTYWMPLASMLQLRKIPLYTAMERDYGSEIIDLVGHLNDCVAGQQVNGVLELTNFMRAASPFLAKSPILTSLFTSALNVAHNVLDSFVGRRYQPAYGRPNPKEVISRVYALLRFSEPVYRSLIEKSSSCLSSDTSETIIRTMGNSFRILCSFDEESATAVGRDLELDVPDGVNSLEFAHIVSLGWKFTILKKHIMSGRMELRVYGMESIQGDLVNFWSQHIQNVPGALNHATTKYLVNFLREHKIVDYVVGVESHPQLISRGSNIVGFLVVTSTYTNEDTDIIWKTVSESHDPRTVSEVLAMLSSTFSMHHESEPLIYICNKLIELPLQRFDVRMIEFCDMLLNAVRSKHGESLRHQELGHYPHVDIMPVRLCVRLIRGALSSNELPLEQRSQIQRFASKQLSQFVSLGIREADKTELYQQCIQDVSDMNEFALGSIHALNALIPTFDTQDIRRLALDLDFTRLIITELAHAATAPAPDGEDEHLCNAIVPRLNLVHRIIDKVPETISPELSDILWDKVFTSKVISEQNRNYMWEILSKSASRCLKRNAFLETFMNDYLPRILPEDITESVLSFAKQAVNYDVKFHHQPATSDGEVITIPGMDRIWHFILSAPNPTIGINAINFAIDTYLDHSLIKGSSPSAAEATHVSLVDRCVAQLAAAAAKLKTFMDGTTSGEDEPMVIVPSDKEVRAEELRFARSLLFLRQLLQGLRTRPHYTPPQGSPPCMPLNPEPIKGESIDISYQAFSTGSQSRIRTFTIGDLSTASDLADKIAHVTGFSKFTTISGGQRLDLRGGNANQTIRDLKLATAGLLIVRKDSDAYEASFGGRRQSLTLVDSEVLKHFNDLYDLLSLDERFSKEIFDFLVLFPPQQAVRDFVRSPEIGESDMFPIDKPYKLLYILNCLIVCMREEGMSLNRDQGFISHVIKNIDAILMKPGMSELLHENALKLNIACSFVDCLLVALKAFAKSTSDSTQHLFTNPSGLISLILSLLTLDRNDSSIPLNEPTLQRLISSSFATLIEASMKDDHIWAALKDYAQMPELIYSLLLSEPRPGIRKDVAEIIFSLCGESPLQKGYWSNKVSKNAILTGNLATVTGADMVKSFWQAISLLLPRAVEHPQLAQEFFEVALVTFHTVVMLPTTEIPYKQYVQDWGNILLSHNGKEFVGRERVDHVVLGFAYLLKLCLELAISENIDAGTTNLMANLFITLLFPNLSDTQDDNIQPGVPIMNSTTRQEIYSIILLLCQSTNNCAEMLELLEDIIPYDYTYDPAWIFDRSKTIRSAEGYAGLRNLSNTCYLNSLFTQLFMNLDFRKFILEVETSEDDPTQAVLTETKKVFAYLQDTWQKSVDPQNAVDTIRTYDNEPIDINIQMDVDEFYNLLFDRWESQIRSAEDKKKFRSFYGGQLVQQIKSKECEHISERLEPFSAIQCDIKGKPGLEDSLRAYVEGEIMQGDNKYSCTSCGKHVDAVKRACLKDIPDNLIFHLKRFDFDVISMMRSKINDEFHFPERIDMSPFTIDYLSNPDAPIEPDMFELVGVLVHSGTAESGHYYSYIKERPSAGPNNSWVEFNDSDVTRFDPAKIPDQCFGGTGDNMHSLSHVRFGCKVWNAYMLFYQRVSSMEKAKAVYQDSIGDSPARIPLPLELGNHISLENEVFIRIYCLLDPNHARFVVGLFNRARDINRTENTAIASKIQKMSMHVALDTLEQLVARSKDLPEVEPLLIDIKRSIDECPRAAYWLLQWTGKRPLLLRNLLAKSPNSVIRVGFSKLLVTALSRLQDRLGDTDSDRELQSEYHREYMDMLEKVVGIMVVMWSTLHFYSRAWDDYFEVLVEIANLGLYEIETLIEHGFLLRCLEMVWLDGHDSRRFKEVYPAYVRLIEKGRKFSHYKLTELLAIFLENIDIAAEPVRTGQSRRTESGKLALSYAESELVLALGDKRELALLKKVIEQQENVDAARKIFTTFLSTTPAIDGLMDSIVRMLEEGLAVEPASLASPFLEITLLFCGMVPEIDRVRSLIEFATKSVDSINETGGRDHITFIQTLPTLNNAAILEQDELFFLSLVLEMAPYWAPTLLHYDDRLVRNSAFEYLQEILFLKNLDDATETTRQFYQRTGRQLGQACIDKLQTTYLATSNTQTVVDASTVEIIQYVVKLCIEKYFDEENIEGDRAIIDRAGAVLASLEQYTVEMPEDVGSGPDFPSDAWEDNSVIASDSEIGLATSP</sequence>
<feature type="compositionally biased region" description="Polar residues" evidence="1">
    <location>
        <begin position="214"/>
        <end position="231"/>
    </location>
</feature>
<feature type="domain" description="USP" evidence="2">
    <location>
        <begin position="1840"/>
        <end position="2168"/>
    </location>
</feature>
<dbReference type="PROSITE" id="PS50235">
    <property type="entry name" value="USP_3"/>
    <property type="match status" value="1"/>
</dbReference>
<organism evidence="3 4">
    <name type="scientific">Trichophyton interdigitale</name>
    <dbReference type="NCBI Taxonomy" id="101480"/>
    <lineage>
        <taxon>Eukaryota</taxon>
        <taxon>Fungi</taxon>
        <taxon>Dikarya</taxon>
        <taxon>Ascomycota</taxon>
        <taxon>Pezizomycotina</taxon>
        <taxon>Eurotiomycetes</taxon>
        <taxon>Eurotiomycetidae</taxon>
        <taxon>Onygenales</taxon>
        <taxon>Arthrodermataceae</taxon>
        <taxon>Trichophyton</taxon>
    </lineage>
</organism>
<dbReference type="PROSITE" id="PS00973">
    <property type="entry name" value="USP_2"/>
    <property type="match status" value="1"/>
</dbReference>
<dbReference type="FunFam" id="3.90.70.10:FF:000136">
    <property type="entry name" value="Ubiquitin C-terminal hydrolase, putative"/>
    <property type="match status" value="1"/>
</dbReference>
<feature type="compositionally biased region" description="Low complexity" evidence="1">
    <location>
        <begin position="150"/>
        <end position="163"/>
    </location>
</feature>
<feature type="compositionally biased region" description="Polar residues" evidence="1">
    <location>
        <begin position="188"/>
        <end position="207"/>
    </location>
</feature>
<dbReference type="SUPFAM" id="SSF54001">
    <property type="entry name" value="Cysteine proteinases"/>
    <property type="match status" value="1"/>
</dbReference>
<dbReference type="PANTHER" id="PTHR24006">
    <property type="entry name" value="UBIQUITIN CARBOXYL-TERMINAL HYDROLASE"/>
    <property type="match status" value="1"/>
</dbReference>
<feature type="region of interest" description="Disordered" evidence="1">
    <location>
        <begin position="102"/>
        <end position="338"/>
    </location>
</feature>
<dbReference type="Gene3D" id="3.90.70.10">
    <property type="entry name" value="Cysteine proteinases"/>
    <property type="match status" value="1"/>
</dbReference>
<feature type="region of interest" description="Disordered" evidence="1">
    <location>
        <begin position="33"/>
        <end position="76"/>
    </location>
</feature>
<feature type="compositionally biased region" description="Polar residues" evidence="1">
    <location>
        <begin position="127"/>
        <end position="140"/>
    </location>
</feature>
<dbReference type="InterPro" id="IPR050164">
    <property type="entry name" value="Peptidase_C19"/>
</dbReference>
<dbReference type="InterPro" id="IPR018200">
    <property type="entry name" value="USP_CS"/>
</dbReference>
<proteinExistence type="predicted"/>
<dbReference type="InterPro" id="IPR028889">
    <property type="entry name" value="USP"/>
</dbReference>
<dbReference type="InterPro" id="IPR001394">
    <property type="entry name" value="Peptidase_C19_UCH"/>
</dbReference>
<feature type="compositionally biased region" description="Polar residues" evidence="1">
    <location>
        <begin position="107"/>
        <end position="120"/>
    </location>
</feature>
<accession>A0A9P4YLC1</accession>
<dbReference type="EMBL" id="JAAQVJ010000002">
    <property type="protein sequence ID" value="KAF3901202.1"/>
    <property type="molecule type" value="Genomic_DNA"/>
</dbReference>
<comment type="caution">
    <text evidence="3">The sequence shown here is derived from an EMBL/GenBank/DDBJ whole genome shotgun (WGS) entry which is preliminary data.</text>
</comment>
<name>A0A9P4YLC1_9EURO</name>
<protein>
    <submittedName>
        <fullName evidence="3">Ubiquitin carboxyl-terminal hydrolase</fullName>
    </submittedName>
</protein>
<dbReference type="GO" id="GO:0005829">
    <property type="term" value="C:cytosol"/>
    <property type="evidence" value="ECO:0007669"/>
    <property type="project" value="TreeGrafter"/>
</dbReference>